<keyword evidence="3" id="KW-1185">Reference proteome</keyword>
<dbReference type="SUPFAM" id="SSF50978">
    <property type="entry name" value="WD40 repeat-like"/>
    <property type="match status" value="1"/>
</dbReference>
<dbReference type="InterPro" id="IPR015943">
    <property type="entry name" value="WD40/YVTN_repeat-like_dom_sf"/>
</dbReference>
<dbReference type="Gene3D" id="2.130.10.10">
    <property type="entry name" value="YVTN repeat-like/Quinoprotein amine dehydrogenase"/>
    <property type="match status" value="1"/>
</dbReference>
<evidence type="ECO:0000313" key="3">
    <source>
        <dbReference type="Proteomes" id="UP001327560"/>
    </source>
</evidence>
<dbReference type="GO" id="GO:0030687">
    <property type="term" value="C:preribosome, large subunit precursor"/>
    <property type="evidence" value="ECO:0007669"/>
    <property type="project" value="TreeGrafter"/>
</dbReference>
<name>A0AAQ3QL53_9LILI</name>
<evidence type="ECO:0000256" key="1">
    <source>
        <dbReference type="SAM" id="SignalP"/>
    </source>
</evidence>
<organism evidence="2 3">
    <name type="scientific">Canna indica</name>
    <name type="common">Indian-shot</name>
    <dbReference type="NCBI Taxonomy" id="4628"/>
    <lineage>
        <taxon>Eukaryota</taxon>
        <taxon>Viridiplantae</taxon>
        <taxon>Streptophyta</taxon>
        <taxon>Embryophyta</taxon>
        <taxon>Tracheophyta</taxon>
        <taxon>Spermatophyta</taxon>
        <taxon>Magnoliopsida</taxon>
        <taxon>Liliopsida</taxon>
        <taxon>Zingiberales</taxon>
        <taxon>Cannaceae</taxon>
        <taxon>Canna</taxon>
    </lineage>
</organism>
<dbReference type="GO" id="GO:0043021">
    <property type="term" value="F:ribonucleoprotein complex binding"/>
    <property type="evidence" value="ECO:0007669"/>
    <property type="project" value="TreeGrafter"/>
</dbReference>
<dbReference type="Pfam" id="PF00400">
    <property type="entry name" value="WD40"/>
    <property type="match status" value="3"/>
</dbReference>
<protein>
    <submittedName>
        <fullName evidence="2">Ribosome biogenesis protein</fullName>
    </submittedName>
</protein>
<dbReference type="SMART" id="SM00320">
    <property type="entry name" value="WD40"/>
    <property type="match status" value="4"/>
</dbReference>
<reference evidence="2 3" key="1">
    <citation type="submission" date="2023-10" db="EMBL/GenBank/DDBJ databases">
        <title>Chromosome-scale genome assembly provides insights into flower coloration mechanisms of Canna indica.</title>
        <authorList>
            <person name="Li C."/>
        </authorList>
    </citation>
    <scope>NUCLEOTIDE SEQUENCE [LARGE SCALE GENOMIC DNA]</scope>
    <source>
        <tissue evidence="2">Flower</tissue>
    </source>
</reference>
<dbReference type="GO" id="GO:0000463">
    <property type="term" value="P:maturation of LSU-rRNA from tricistronic rRNA transcript (SSU-rRNA, 5.8S rRNA, LSU-rRNA)"/>
    <property type="evidence" value="ECO:0007669"/>
    <property type="project" value="TreeGrafter"/>
</dbReference>
<feature type="signal peptide" evidence="1">
    <location>
        <begin position="1"/>
        <end position="18"/>
    </location>
</feature>
<dbReference type="InterPro" id="IPR001680">
    <property type="entry name" value="WD40_rpt"/>
</dbReference>
<dbReference type="GO" id="GO:0070545">
    <property type="term" value="C:PeBoW complex"/>
    <property type="evidence" value="ECO:0007669"/>
    <property type="project" value="TreeGrafter"/>
</dbReference>
<dbReference type="Proteomes" id="UP001327560">
    <property type="component" value="Chromosome 7"/>
</dbReference>
<dbReference type="PANTHER" id="PTHR17605:SF0">
    <property type="entry name" value="RIBOSOME BIOGENESIS PROTEIN BOP1"/>
    <property type="match status" value="1"/>
</dbReference>
<keyword evidence="1" id="KW-0732">Signal</keyword>
<dbReference type="PANTHER" id="PTHR17605">
    <property type="entry name" value="RIBOSOME BIOGENESIS PROTEIN BOP1 BLOCK OF PROLIFERATION 1 PROTEIN"/>
    <property type="match status" value="1"/>
</dbReference>
<dbReference type="EMBL" id="CP136896">
    <property type="protein sequence ID" value="WOL15314.1"/>
    <property type="molecule type" value="Genomic_DNA"/>
</dbReference>
<proteinExistence type="predicted"/>
<sequence length="210" mass="23832">MLASIFYFIVFCPLTCYARDSRAVLIHQLSKKHTQNPFKKLHGLPVSAVFHPTRSIFFISTKKNVRVYDLLKQKLVKKLETGVREISSIAIHPGGDNVMVGSKDGKMCWFDMDLSSQPYKTLKTHPKDITNVAFHRLYPLFASCSEDCTAYVFHGMVYSDLNQNPLIVPLEILRGHTSSDGRGVLDCKFHPRQPWLFTAGADSVIKLFCH</sequence>
<evidence type="ECO:0000313" key="2">
    <source>
        <dbReference type="EMBL" id="WOL15314.1"/>
    </source>
</evidence>
<accession>A0AAQ3QL53</accession>
<dbReference type="InterPro" id="IPR036322">
    <property type="entry name" value="WD40_repeat_dom_sf"/>
</dbReference>
<feature type="chain" id="PRO_5042899122" evidence="1">
    <location>
        <begin position="19"/>
        <end position="210"/>
    </location>
</feature>
<dbReference type="AlphaFoldDB" id="A0AAQ3QL53"/>
<gene>
    <name evidence="2" type="ORF">Cni_G24095</name>
</gene>
<dbReference type="InterPro" id="IPR028598">
    <property type="entry name" value="BOP1/Erb1"/>
</dbReference>